<protein>
    <submittedName>
        <fullName evidence="11">Chemotaxis protein PomA</fullName>
    </submittedName>
</protein>
<dbReference type="InterPro" id="IPR000540">
    <property type="entry name" value="Flag_MotA_CS"/>
</dbReference>
<dbReference type="KEGG" id="svp:Pan189_34530"/>
<dbReference type="InterPro" id="IPR047055">
    <property type="entry name" value="MotA-like"/>
</dbReference>
<organism evidence="11 12">
    <name type="scientific">Stratiformator vulcanicus</name>
    <dbReference type="NCBI Taxonomy" id="2527980"/>
    <lineage>
        <taxon>Bacteria</taxon>
        <taxon>Pseudomonadati</taxon>
        <taxon>Planctomycetota</taxon>
        <taxon>Planctomycetia</taxon>
        <taxon>Planctomycetales</taxon>
        <taxon>Planctomycetaceae</taxon>
        <taxon>Stratiformator</taxon>
    </lineage>
</organism>
<evidence type="ECO:0000256" key="8">
    <source>
        <dbReference type="ARBA" id="ARBA00023136"/>
    </source>
</evidence>
<comment type="similarity">
    <text evidence="2">Belongs to the MotA family.</text>
</comment>
<evidence type="ECO:0000313" key="12">
    <source>
        <dbReference type="Proteomes" id="UP000317318"/>
    </source>
</evidence>
<evidence type="ECO:0000259" key="10">
    <source>
        <dbReference type="Pfam" id="PF01618"/>
    </source>
</evidence>
<dbReference type="Proteomes" id="UP000317318">
    <property type="component" value="Chromosome"/>
</dbReference>
<accession>A0A517R585</accession>
<dbReference type="GO" id="GO:0006935">
    <property type="term" value="P:chemotaxis"/>
    <property type="evidence" value="ECO:0007669"/>
    <property type="project" value="InterPro"/>
</dbReference>
<dbReference type="EMBL" id="CP036268">
    <property type="protein sequence ID" value="QDT39051.1"/>
    <property type="molecule type" value="Genomic_DNA"/>
</dbReference>
<dbReference type="InterPro" id="IPR002898">
    <property type="entry name" value="MotA_ExbB_proton_chnl"/>
</dbReference>
<dbReference type="PANTHER" id="PTHR30433:SF2">
    <property type="entry name" value="MOTILITY PROTEIN A"/>
    <property type="match status" value="1"/>
</dbReference>
<dbReference type="GO" id="GO:0005886">
    <property type="term" value="C:plasma membrane"/>
    <property type="evidence" value="ECO:0007669"/>
    <property type="project" value="UniProtKB-SubCell"/>
</dbReference>
<keyword evidence="7 9" id="KW-1133">Transmembrane helix</keyword>
<dbReference type="PANTHER" id="PTHR30433">
    <property type="entry name" value="CHEMOTAXIS PROTEIN MOTA"/>
    <property type="match status" value="1"/>
</dbReference>
<dbReference type="AlphaFoldDB" id="A0A517R585"/>
<dbReference type="GO" id="GO:0071978">
    <property type="term" value="P:bacterial-type flagellum-dependent swarming motility"/>
    <property type="evidence" value="ECO:0007669"/>
    <property type="project" value="InterPro"/>
</dbReference>
<keyword evidence="8 9" id="KW-0472">Membrane</keyword>
<gene>
    <name evidence="11" type="primary">pomA</name>
    <name evidence="11" type="ORF">Pan189_34530</name>
</gene>
<evidence type="ECO:0000256" key="6">
    <source>
        <dbReference type="ARBA" id="ARBA00022779"/>
    </source>
</evidence>
<keyword evidence="3" id="KW-0813">Transport</keyword>
<reference evidence="11 12" key="1">
    <citation type="submission" date="2019-02" db="EMBL/GenBank/DDBJ databases">
        <title>Deep-cultivation of Planctomycetes and their phenomic and genomic characterization uncovers novel biology.</title>
        <authorList>
            <person name="Wiegand S."/>
            <person name="Jogler M."/>
            <person name="Boedeker C."/>
            <person name="Pinto D."/>
            <person name="Vollmers J."/>
            <person name="Rivas-Marin E."/>
            <person name="Kohn T."/>
            <person name="Peeters S.H."/>
            <person name="Heuer A."/>
            <person name="Rast P."/>
            <person name="Oberbeckmann S."/>
            <person name="Bunk B."/>
            <person name="Jeske O."/>
            <person name="Meyerdierks A."/>
            <person name="Storesund J.E."/>
            <person name="Kallscheuer N."/>
            <person name="Luecker S."/>
            <person name="Lage O.M."/>
            <person name="Pohl T."/>
            <person name="Merkel B.J."/>
            <person name="Hornburger P."/>
            <person name="Mueller R.-W."/>
            <person name="Bruemmer F."/>
            <person name="Labrenz M."/>
            <person name="Spormann A.M."/>
            <person name="Op den Camp H."/>
            <person name="Overmann J."/>
            <person name="Amann R."/>
            <person name="Jetten M.S.M."/>
            <person name="Mascher T."/>
            <person name="Medema M.H."/>
            <person name="Devos D.P."/>
            <person name="Kaster A.-K."/>
            <person name="Ovreas L."/>
            <person name="Rohde M."/>
            <person name="Galperin M.Y."/>
            <person name="Jogler C."/>
        </authorList>
    </citation>
    <scope>NUCLEOTIDE SEQUENCE [LARGE SCALE GENOMIC DNA]</scope>
    <source>
        <strain evidence="11 12">Pan189</strain>
    </source>
</reference>
<name>A0A517R585_9PLAN</name>
<sequence length="258" mass="27568">MDKASVGGLASGIGLLILAIAIAPGSSFAAFIDYPSLAVVVGGAIAASFIAFPIKTMLLSPSVVKKILFPKQQELQPVIKQLVEFAEIARRDGILALESKTKDVEDPFIMMGIQMAVDGTDGELMEAILRAEIQAVSNRHKTGKALMETMGRYAPAFGMIGTLMGLIIMLGNMDDPEAIGPGMAVALITTLYGAVVSNLFFLPFADKLGFYSKRELEVREAIVRGILSIQEGDNPRVLEQKLNTLLPQAARTQDSEAA</sequence>
<evidence type="ECO:0000256" key="9">
    <source>
        <dbReference type="SAM" id="Phobius"/>
    </source>
</evidence>
<dbReference type="Pfam" id="PF01618">
    <property type="entry name" value="MotA_ExbB"/>
    <property type="match status" value="1"/>
</dbReference>
<evidence type="ECO:0000256" key="2">
    <source>
        <dbReference type="ARBA" id="ARBA00008038"/>
    </source>
</evidence>
<feature type="transmembrane region" description="Helical" evidence="9">
    <location>
        <begin position="183"/>
        <end position="205"/>
    </location>
</feature>
<evidence type="ECO:0000256" key="7">
    <source>
        <dbReference type="ARBA" id="ARBA00022989"/>
    </source>
</evidence>
<dbReference type="PROSITE" id="PS01307">
    <property type="entry name" value="MOTA"/>
    <property type="match status" value="1"/>
</dbReference>
<evidence type="ECO:0000256" key="4">
    <source>
        <dbReference type="ARBA" id="ARBA00022475"/>
    </source>
</evidence>
<evidence type="ECO:0000256" key="5">
    <source>
        <dbReference type="ARBA" id="ARBA00022692"/>
    </source>
</evidence>
<feature type="domain" description="MotA/TolQ/ExbB proton channel" evidence="10">
    <location>
        <begin position="102"/>
        <end position="220"/>
    </location>
</feature>
<evidence type="ECO:0000256" key="1">
    <source>
        <dbReference type="ARBA" id="ARBA00004651"/>
    </source>
</evidence>
<evidence type="ECO:0000256" key="3">
    <source>
        <dbReference type="ARBA" id="ARBA00022448"/>
    </source>
</evidence>
<evidence type="ECO:0000313" key="11">
    <source>
        <dbReference type="EMBL" id="QDT39051.1"/>
    </source>
</evidence>
<feature type="transmembrane region" description="Helical" evidence="9">
    <location>
        <begin position="39"/>
        <end position="58"/>
    </location>
</feature>
<keyword evidence="4" id="KW-1003">Cell membrane</keyword>
<dbReference type="RefSeq" id="WP_145365206.1">
    <property type="nucleotide sequence ID" value="NZ_CP036268.1"/>
</dbReference>
<keyword evidence="6" id="KW-0283">Flagellar rotation</keyword>
<keyword evidence="5 9" id="KW-0812">Transmembrane</keyword>
<comment type="subcellular location">
    <subcellularLocation>
        <location evidence="1">Cell membrane</location>
        <topology evidence="1">Multi-pass membrane protein</topology>
    </subcellularLocation>
</comment>
<keyword evidence="12" id="KW-1185">Reference proteome</keyword>
<feature type="transmembrane region" description="Helical" evidence="9">
    <location>
        <begin position="153"/>
        <end position="171"/>
    </location>
</feature>
<proteinExistence type="inferred from homology"/>
<dbReference type="OrthoDB" id="9806929at2"/>